<dbReference type="Pfam" id="PF00528">
    <property type="entry name" value="BPD_transp_1"/>
    <property type="match status" value="1"/>
</dbReference>
<dbReference type="Proteomes" id="UP001238163">
    <property type="component" value="Unassembled WGS sequence"/>
</dbReference>
<dbReference type="Gene3D" id="1.10.3720.10">
    <property type="entry name" value="MetI-like"/>
    <property type="match status" value="1"/>
</dbReference>
<dbReference type="GO" id="GO:0055085">
    <property type="term" value="P:transmembrane transport"/>
    <property type="evidence" value="ECO:0007669"/>
    <property type="project" value="InterPro"/>
</dbReference>
<dbReference type="SUPFAM" id="SSF161098">
    <property type="entry name" value="MetI-like"/>
    <property type="match status" value="1"/>
</dbReference>
<evidence type="ECO:0000313" key="9">
    <source>
        <dbReference type="EMBL" id="MDQ0288216.1"/>
    </source>
</evidence>
<evidence type="ECO:0000256" key="4">
    <source>
        <dbReference type="ARBA" id="ARBA00022692"/>
    </source>
</evidence>
<dbReference type="RefSeq" id="WP_307259499.1">
    <property type="nucleotide sequence ID" value="NZ_JAUSVL010000001.1"/>
</dbReference>
<evidence type="ECO:0000256" key="5">
    <source>
        <dbReference type="ARBA" id="ARBA00022989"/>
    </source>
</evidence>
<dbReference type="AlphaFoldDB" id="A0AAE3VDJ1"/>
<gene>
    <name evidence="9" type="ORF">J3R75_000323</name>
</gene>
<evidence type="ECO:0000259" key="8">
    <source>
        <dbReference type="PROSITE" id="PS50928"/>
    </source>
</evidence>
<feature type="transmembrane region" description="Helical" evidence="7">
    <location>
        <begin position="108"/>
        <end position="129"/>
    </location>
</feature>
<comment type="similarity">
    <text evidence="7">Belongs to the binding-protein-dependent transport system permease family.</text>
</comment>
<evidence type="ECO:0000313" key="10">
    <source>
        <dbReference type="Proteomes" id="UP001238163"/>
    </source>
</evidence>
<proteinExistence type="inferred from homology"/>
<dbReference type="InterPro" id="IPR000515">
    <property type="entry name" value="MetI-like"/>
</dbReference>
<feature type="transmembrane region" description="Helical" evidence="7">
    <location>
        <begin position="199"/>
        <end position="222"/>
    </location>
</feature>
<keyword evidence="6 7" id="KW-0472">Membrane</keyword>
<evidence type="ECO:0000256" key="6">
    <source>
        <dbReference type="ARBA" id="ARBA00023136"/>
    </source>
</evidence>
<feature type="transmembrane region" description="Helical" evidence="7">
    <location>
        <begin position="76"/>
        <end position="96"/>
    </location>
</feature>
<evidence type="ECO:0000256" key="3">
    <source>
        <dbReference type="ARBA" id="ARBA00022475"/>
    </source>
</evidence>
<dbReference type="EMBL" id="JAUSVL010000001">
    <property type="protein sequence ID" value="MDQ0288216.1"/>
    <property type="molecule type" value="Genomic_DNA"/>
</dbReference>
<reference evidence="9" key="1">
    <citation type="submission" date="2023-07" db="EMBL/GenBank/DDBJ databases">
        <title>Genomic Encyclopedia of Type Strains, Phase IV (KMG-IV): sequencing the most valuable type-strain genomes for metagenomic binning, comparative biology and taxonomic classification.</title>
        <authorList>
            <person name="Goeker M."/>
        </authorList>
    </citation>
    <scope>NUCLEOTIDE SEQUENCE</scope>
    <source>
        <strain evidence="9">DSM 24202</strain>
    </source>
</reference>
<keyword evidence="2 7" id="KW-0813">Transport</keyword>
<feature type="transmembrane region" description="Helical" evidence="7">
    <location>
        <begin position="242"/>
        <end position="265"/>
    </location>
</feature>
<dbReference type="CDD" id="cd06261">
    <property type="entry name" value="TM_PBP2"/>
    <property type="match status" value="1"/>
</dbReference>
<feature type="domain" description="ABC transmembrane type-1" evidence="8">
    <location>
        <begin position="73"/>
        <end position="265"/>
    </location>
</feature>
<keyword evidence="3" id="KW-1003">Cell membrane</keyword>
<evidence type="ECO:0000256" key="2">
    <source>
        <dbReference type="ARBA" id="ARBA00022448"/>
    </source>
</evidence>
<dbReference type="InterPro" id="IPR035906">
    <property type="entry name" value="MetI-like_sf"/>
</dbReference>
<evidence type="ECO:0000256" key="1">
    <source>
        <dbReference type="ARBA" id="ARBA00004651"/>
    </source>
</evidence>
<comment type="subcellular location">
    <subcellularLocation>
        <location evidence="1 7">Cell membrane</location>
        <topology evidence="1 7">Multi-pass membrane protein</topology>
    </subcellularLocation>
</comment>
<keyword evidence="5 7" id="KW-1133">Transmembrane helix</keyword>
<feature type="transmembrane region" description="Helical" evidence="7">
    <location>
        <begin position="12"/>
        <end position="38"/>
    </location>
</feature>
<feature type="transmembrane region" description="Helical" evidence="7">
    <location>
        <begin position="141"/>
        <end position="162"/>
    </location>
</feature>
<dbReference type="PANTHER" id="PTHR43744">
    <property type="entry name" value="ABC TRANSPORTER PERMEASE PROTEIN MG189-RELATED-RELATED"/>
    <property type="match status" value="1"/>
</dbReference>
<name>A0AAE3VDJ1_9BACT</name>
<evidence type="ECO:0000256" key="7">
    <source>
        <dbReference type="RuleBase" id="RU363032"/>
    </source>
</evidence>
<sequence length="280" mass="30642">MKKHRTRTSGSFLLRHLLLLTFLVITAYPLLWMVLAAFRLEGDAQMRPLALPTPWTWQNFAQVCRNGSFGDAYLNSLMLCSGSVLLSIALAAPAAFAFAQCRFRGRHALFMLFLLGMMIPVHVTLIPLNRLLGSGALNLKGSLWALVGPYVGFALPITMLILRGAFAALPRDLLDAGRIDGCSTWGIFRHIAMPIARPALATVVIFNFLTMWNEFAFALTLLGPGQTTIPLALSQFKGEHDVQITLVSAALSLVVVPLLIVYVFAQKHIIRGLTAGAVKE</sequence>
<dbReference type="PANTHER" id="PTHR43744:SF12">
    <property type="entry name" value="ABC TRANSPORTER PERMEASE PROTEIN MG189-RELATED"/>
    <property type="match status" value="1"/>
</dbReference>
<organism evidence="9 10">
    <name type="scientific">Oligosphaera ethanolica</name>
    <dbReference type="NCBI Taxonomy" id="760260"/>
    <lineage>
        <taxon>Bacteria</taxon>
        <taxon>Pseudomonadati</taxon>
        <taxon>Lentisphaerota</taxon>
        <taxon>Oligosphaeria</taxon>
        <taxon>Oligosphaerales</taxon>
        <taxon>Oligosphaeraceae</taxon>
        <taxon>Oligosphaera</taxon>
    </lineage>
</organism>
<dbReference type="GO" id="GO:0005886">
    <property type="term" value="C:plasma membrane"/>
    <property type="evidence" value="ECO:0007669"/>
    <property type="project" value="UniProtKB-SubCell"/>
</dbReference>
<comment type="caution">
    <text evidence="9">The sequence shown here is derived from an EMBL/GenBank/DDBJ whole genome shotgun (WGS) entry which is preliminary data.</text>
</comment>
<keyword evidence="4 7" id="KW-0812">Transmembrane</keyword>
<protein>
    <submittedName>
        <fullName evidence="9">Raffinose/stachyose/melibiose transport system permease protein</fullName>
    </submittedName>
</protein>
<keyword evidence="10" id="KW-1185">Reference proteome</keyword>
<dbReference type="PROSITE" id="PS50928">
    <property type="entry name" value="ABC_TM1"/>
    <property type="match status" value="1"/>
</dbReference>
<accession>A0AAE3VDJ1</accession>